<proteinExistence type="predicted"/>
<protein>
    <submittedName>
        <fullName evidence="1">Uncharacterized protein</fullName>
    </submittedName>
</protein>
<name>A0A835K0X2_9ROSI</name>
<dbReference type="AlphaFoldDB" id="A0A835K0X2"/>
<accession>A0A835K0X2</accession>
<sequence>MSAFFFSFFVTGVQNPTGIAPVNAVKHLMDHGFHAPKMSHGQGICLLETKFLLPLLGALMEAACIQTAG</sequence>
<comment type="caution">
    <text evidence="1">The sequence shown here is derived from an EMBL/GenBank/DDBJ whole genome shotgun (WGS) entry which is preliminary data.</text>
</comment>
<organism evidence="1 2">
    <name type="scientific">Salix dunnii</name>
    <dbReference type="NCBI Taxonomy" id="1413687"/>
    <lineage>
        <taxon>Eukaryota</taxon>
        <taxon>Viridiplantae</taxon>
        <taxon>Streptophyta</taxon>
        <taxon>Embryophyta</taxon>
        <taxon>Tracheophyta</taxon>
        <taxon>Spermatophyta</taxon>
        <taxon>Magnoliopsida</taxon>
        <taxon>eudicotyledons</taxon>
        <taxon>Gunneridae</taxon>
        <taxon>Pentapetalae</taxon>
        <taxon>rosids</taxon>
        <taxon>fabids</taxon>
        <taxon>Malpighiales</taxon>
        <taxon>Salicaceae</taxon>
        <taxon>Saliceae</taxon>
        <taxon>Salix</taxon>
    </lineage>
</organism>
<dbReference type="EMBL" id="JADGMS010000006">
    <property type="protein sequence ID" value="KAF9679944.1"/>
    <property type="molecule type" value="Genomic_DNA"/>
</dbReference>
<evidence type="ECO:0000313" key="1">
    <source>
        <dbReference type="EMBL" id="KAF9679944.1"/>
    </source>
</evidence>
<evidence type="ECO:0000313" key="2">
    <source>
        <dbReference type="Proteomes" id="UP000657918"/>
    </source>
</evidence>
<dbReference type="Proteomes" id="UP000657918">
    <property type="component" value="Unassembled WGS sequence"/>
</dbReference>
<reference evidence="1 2" key="1">
    <citation type="submission" date="2020-10" db="EMBL/GenBank/DDBJ databases">
        <title>Plant Genome Project.</title>
        <authorList>
            <person name="Zhang R.-G."/>
        </authorList>
    </citation>
    <scope>NUCLEOTIDE SEQUENCE [LARGE SCALE GENOMIC DNA]</scope>
    <source>
        <strain evidence="1">FAFU-HL-1</strain>
        <tissue evidence="1">Leaf</tissue>
    </source>
</reference>
<keyword evidence="2" id="KW-1185">Reference proteome</keyword>
<gene>
    <name evidence="1" type="ORF">SADUNF_Sadunf06G0068400</name>
</gene>